<feature type="transmembrane region" description="Helical" evidence="5">
    <location>
        <begin position="540"/>
        <end position="559"/>
    </location>
</feature>
<evidence type="ECO:0000313" key="6">
    <source>
        <dbReference type="EMBL" id="KAK0634135.1"/>
    </source>
</evidence>
<proteinExistence type="predicted"/>
<evidence type="ECO:0000256" key="2">
    <source>
        <dbReference type="ARBA" id="ARBA00022692"/>
    </source>
</evidence>
<dbReference type="PANTHER" id="PTHR46494:SF1">
    <property type="entry name" value="CORA FAMILY METAL ION TRANSPORTER (EUROFUNG)"/>
    <property type="match status" value="1"/>
</dbReference>
<name>A0AA39XI70_9PEZI</name>
<dbReference type="GO" id="GO:0005886">
    <property type="term" value="C:plasma membrane"/>
    <property type="evidence" value="ECO:0007669"/>
    <property type="project" value="UniProtKB-SubCell"/>
</dbReference>
<organism evidence="6 7">
    <name type="scientific">Immersiella caudata</name>
    <dbReference type="NCBI Taxonomy" id="314043"/>
    <lineage>
        <taxon>Eukaryota</taxon>
        <taxon>Fungi</taxon>
        <taxon>Dikarya</taxon>
        <taxon>Ascomycota</taxon>
        <taxon>Pezizomycotina</taxon>
        <taxon>Sordariomycetes</taxon>
        <taxon>Sordariomycetidae</taxon>
        <taxon>Sordariales</taxon>
        <taxon>Lasiosphaeriaceae</taxon>
        <taxon>Immersiella</taxon>
    </lineage>
</organism>
<feature type="transmembrane region" description="Helical" evidence="5">
    <location>
        <begin position="418"/>
        <end position="437"/>
    </location>
</feature>
<dbReference type="Pfam" id="PF01544">
    <property type="entry name" value="CorA"/>
    <property type="match status" value="1"/>
</dbReference>
<evidence type="ECO:0000313" key="7">
    <source>
        <dbReference type="Proteomes" id="UP001175000"/>
    </source>
</evidence>
<dbReference type="GO" id="GO:0050897">
    <property type="term" value="F:cobalt ion binding"/>
    <property type="evidence" value="ECO:0007669"/>
    <property type="project" value="TreeGrafter"/>
</dbReference>
<evidence type="ECO:0000256" key="4">
    <source>
        <dbReference type="ARBA" id="ARBA00023136"/>
    </source>
</evidence>
<dbReference type="InterPro" id="IPR002523">
    <property type="entry name" value="MgTranspt_CorA/ZnTranspt_ZntB"/>
</dbReference>
<accession>A0AA39XI70</accession>
<feature type="transmembrane region" description="Helical" evidence="5">
    <location>
        <begin position="565"/>
        <end position="593"/>
    </location>
</feature>
<reference evidence="6" key="1">
    <citation type="submission" date="2023-06" db="EMBL/GenBank/DDBJ databases">
        <title>Genome-scale phylogeny and comparative genomics of the fungal order Sordariales.</title>
        <authorList>
            <consortium name="Lawrence Berkeley National Laboratory"/>
            <person name="Hensen N."/>
            <person name="Bonometti L."/>
            <person name="Westerberg I."/>
            <person name="Brannstrom I.O."/>
            <person name="Guillou S."/>
            <person name="Cros-Aarteil S."/>
            <person name="Calhoun S."/>
            <person name="Haridas S."/>
            <person name="Kuo A."/>
            <person name="Mondo S."/>
            <person name="Pangilinan J."/>
            <person name="Riley R."/>
            <person name="Labutti K."/>
            <person name="Andreopoulos B."/>
            <person name="Lipzen A."/>
            <person name="Chen C."/>
            <person name="Yanf M."/>
            <person name="Daum C."/>
            <person name="Ng V."/>
            <person name="Clum A."/>
            <person name="Steindorff A."/>
            <person name="Ohm R."/>
            <person name="Martin F."/>
            <person name="Silar P."/>
            <person name="Natvig D."/>
            <person name="Lalanne C."/>
            <person name="Gautier V."/>
            <person name="Ament-Velasquez S.L."/>
            <person name="Kruys A."/>
            <person name="Hutchinson M.I."/>
            <person name="Powell A.J."/>
            <person name="Barry K."/>
            <person name="Miller A.N."/>
            <person name="Grigoriev I.V."/>
            <person name="Debuchy R."/>
            <person name="Gladieux P."/>
            <person name="Thoren M.H."/>
            <person name="Johannesson H."/>
        </authorList>
    </citation>
    <scope>NUCLEOTIDE SEQUENCE</scope>
    <source>
        <strain evidence="6">CBS 606.72</strain>
    </source>
</reference>
<gene>
    <name evidence="6" type="ORF">B0T14DRAFT_508452</name>
</gene>
<dbReference type="Gene3D" id="1.20.58.340">
    <property type="entry name" value="Magnesium transport protein CorA, transmembrane region"/>
    <property type="match status" value="1"/>
</dbReference>
<comment type="subcellular location">
    <subcellularLocation>
        <location evidence="1">Cell membrane</location>
        <topology evidence="1">Multi-pass membrane protein</topology>
    </subcellularLocation>
</comment>
<dbReference type="Proteomes" id="UP001175000">
    <property type="component" value="Unassembled WGS sequence"/>
</dbReference>
<dbReference type="GO" id="GO:0015095">
    <property type="term" value="F:magnesium ion transmembrane transporter activity"/>
    <property type="evidence" value="ECO:0007669"/>
    <property type="project" value="TreeGrafter"/>
</dbReference>
<dbReference type="SUPFAM" id="SSF144083">
    <property type="entry name" value="Magnesium transport protein CorA, transmembrane region"/>
    <property type="match status" value="1"/>
</dbReference>
<feature type="transmembrane region" description="Helical" evidence="5">
    <location>
        <begin position="444"/>
        <end position="463"/>
    </location>
</feature>
<dbReference type="GO" id="GO:0015087">
    <property type="term" value="F:cobalt ion transmembrane transporter activity"/>
    <property type="evidence" value="ECO:0007669"/>
    <property type="project" value="TreeGrafter"/>
</dbReference>
<evidence type="ECO:0000256" key="3">
    <source>
        <dbReference type="ARBA" id="ARBA00022989"/>
    </source>
</evidence>
<sequence length="607" mass="69724">MEVLHQLNELTLVVPKDQASTPTTPKDLADAPKFPNKYIKIDLDNDACVLSEERPLQDLATTEDQPPGSAGTLFIIEVVDPDISDLLPSQLVKKHVEGRDGLSLPPEMEQDDVFTVYWPRLARQEPEVWKEEERIRAKKFWDVETYKDWDPIDLTLDHRRHYPWPVHPQRGYDFIFEGSVNGEDCVFHAAHECIAFYHAFQEGDKWIGYLLVDPIRYHRVFDIAYGETKDDDKIRPVSRKCFVDDLRPIERLRDAVQGLKHLFSLSDTTEGYDSPYWIKALIAIIVQRDTAEVVGVISKALDEIELSLHDDEKLGKSVPMWRSRLGRWRNTIYHQERVLRLMRTCLANDQKRPEYSESRERPLAQQRLHRKLTALEDELRDGRQRIDNVFQSLMSAMSIVESQKAIQQAEGVSKLTQLAFFFIPISFVATVFGMNVIEFTEKLNWMAWLFTSFGVLAATYLVLYRKEFANKTSHAFQLITSQRSKGRRTFTILKIESQRIASMIGEGAVVAVVFPFVYFWEFLRVCGSAIREILSKHFGLLFAGVVVLVLAGVGTWRLVISNLGVGAQVAIGICVVWAPVFILYCACFPVSGFHNALRRRRRRSSSV</sequence>
<comment type="caution">
    <text evidence="6">The sequence shown here is derived from an EMBL/GenBank/DDBJ whole genome shotgun (WGS) entry which is preliminary data.</text>
</comment>
<feature type="transmembrane region" description="Helical" evidence="5">
    <location>
        <begin position="500"/>
        <end position="520"/>
    </location>
</feature>
<keyword evidence="7" id="KW-1185">Reference proteome</keyword>
<dbReference type="InterPro" id="IPR045863">
    <property type="entry name" value="CorA_TM1_TM2"/>
</dbReference>
<evidence type="ECO:0000256" key="1">
    <source>
        <dbReference type="ARBA" id="ARBA00004651"/>
    </source>
</evidence>
<keyword evidence="4 5" id="KW-0472">Membrane</keyword>
<dbReference type="PANTHER" id="PTHR46494">
    <property type="entry name" value="CORA FAMILY METAL ION TRANSPORTER (EUROFUNG)"/>
    <property type="match status" value="1"/>
</dbReference>
<keyword evidence="3 5" id="KW-1133">Transmembrane helix</keyword>
<dbReference type="EMBL" id="JAULSU010000001">
    <property type="protein sequence ID" value="KAK0634135.1"/>
    <property type="molecule type" value="Genomic_DNA"/>
</dbReference>
<keyword evidence="2 5" id="KW-0812">Transmembrane</keyword>
<dbReference type="AlphaFoldDB" id="A0AA39XI70"/>
<protein>
    <submittedName>
        <fullName evidence="6">Cora-like Mg2+ transporter protein-domain-containing protein</fullName>
    </submittedName>
</protein>
<dbReference type="GO" id="GO:0000287">
    <property type="term" value="F:magnesium ion binding"/>
    <property type="evidence" value="ECO:0007669"/>
    <property type="project" value="TreeGrafter"/>
</dbReference>
<evidence type="ECO:0000256" key="5">
    <source>
        <dbReference type="SAM" id="Phobius"/>
    </source>
</evidence>